<feature type="domain" description="Quinolinate phosphoribosyl transferase C-terminal" evidence="14">
    <location>
        <begin position="121"/>
        <end position="307"/>
    </location>
</feature>
<dbReference type="AlphaFoldDB" id="A0AAV9J0A6"/>
<dbReference type="SUPFAM" id="SSF54675">
    <property type="entry name" value="Nicotinate/Quinolinate PRTase N-terminal domain-like"/>
    <property type="match status" value="1"/>
</dbReference>
<dbReference type="Gene3D" id="3.90.1170.20">
    <property type="entry name" value="Quinolinate phosphoribosyl transferase, N-terminal domain"/>
    <property type="match status" value="1"/>
</dbReference>
<evidence type="ECO:0000313" key="17">
    <source>
        <dbReference type="Proteomes" id="UP001301350"/>
    </source>
</evidence>
<feature type="domain" description="Quinolinate phosphoribosyl transferase N-terminal" evidence="15">
    <location>
        <begin position="34"/>
        <end position="119"/>
    </location>
</feature>
<dbReference type="InterPro" id="IPR037128">
    <property type="entry name" value="Quinolinate_PRibosylTase_N_sf"/>
</dbReference>
<reference evidence="16 17" key="1">
    <citation type="submission" date="2022-07" db="EMBL/GenBank/DDBJ databases">
        <title>Genome-wide signatures of adaptation to extreme environments.</title>
        <authorList>
            <person name="Cho C.H."/>
            <person name="Yoon H.S."/>
        </authorList>
    </citation>
    <scope>NUCLEOTIDE SEQUENCE [LARGE SCALE GENOMIC DNA]</scope>
    <source>
        <strain evidence="16 17">DBV 063 E5</strain>
    </source>
</reference>
<organism evidence="16 17">
    <name type="scientific">Cyanidium caldarium</name>
    <name type="common">Red alga</name>
    <dbReference type="NCBI Taxonomy" id="2771"/>
    <lineage>
        <taxon>Eukaryota</taxon>
        <taxon>Rhodophyta</taxon>
        <taxon>Bangiophyceae</taxon>
        <taxon>Cyanidiales</taxon>
        <taxon>Cyanidiaceae</taxon>
        <taxon>Cyanidium</taxon>
    </lineage>
</organism>
<dbReference type="PANTHER" id="PTHR32179:SF3">
    <property type="entry name" value="NICOTINATE-NUCLEOTIDE PYROPHOSPHORYLASE [CARBOXYLATING]"/>
    <property type="match status" value="1"/>
</dbReference>
<dbReference type="Pfam" id="PF01729">
    <property type="entry name" value="QRPTase_C"/>
    <property type="match status" value="1"/>
</dbReference>
<name>A0AAV9J0A6_CYACA</name>
<dbReference type="CDD" id="cd01572">
    <property type="entry name" value="QPRTase"/>
    <property type="match status" value="1"/>
</dbReference>
<dbReference type="GO" id="GO:0009507">
    <property type="term" value="C:chloroplast"/>
    <property type="evidence" value="ECO:0007669"/>
    <property type="project" value="UniProtKB-SubCell"/>
</dbReference>
<comment type="subcellular location">
    <subcellularLocation>
        <location evidence="2">Plastid</location>
        <location evidence="2">Chloroplast</location>
    </subcellularLocation>
</comment>
<dbReference type="Gene3D" id="3.20.20.70">
    <property type="entry name" value="Aldolase class I"/>
    <property type="match status" value="1"/>
</dbReference>
<dbReference type="GO" id="GO:0034213">
    <property type="term" value="P:quinolinate catabolic process"/>
    <property type="evidence" value="ECO:0007669"/>
    <property type="project" value="TreeGrafter"/>
</dbReference>
<evidence type="ECO:0000256" key="8">
    <source>
        <dbReference type="ARBA" id="ARBA00022642"/>
    </source>
</evidence>
<gene>
    <name evidence="16" type="ORF">CDCA_CDCA15G4022</name>
</gene>
<dbReference type="NCBIfam" id="TIGR00078">
    <property type="entry name" value="nadC"/>
    <property type="match status" value="1"/>
</dbReference>
<evidence type="ECO:0000256" key="10">
    <source>
        <dbReference type="ARBA" id="ARBA00022679"/>
    </source>
</evidence>
<keyword evidence="10 13" id="KW-0808">Transferase</keyword>
<evidence type="ECO:0000256" key="7">
    <source>
        <dbReference type="ARBA" id="ARBA00020990"/>
    </source>
</evidence>
<dbReference type="InterPro" id="IPR002638">
    <property type="entry name" value="Quinolinate_PRibosylTrfase_C"/>
</dbReference>
<comment type="function">
    <text evidence="1 13">Involved in the catabolism of quinolinic acid (QA).</text>
</comment>
<evidence type="ECO:0000256" key="9">
    <source>
        <dbReference type="ARBA" id="ARBA00022676"/>
    </source>
</evidence>
<dbReference type="InterPro" id="IPR022412">
    <property type="entry name" value="Quinolinate_PRibosylTrfase_N"/>
</dbReference>
<comment type="catalytic activity">
    <reaction evidence="12 13">
        <text>nicotinate beta-D-ribonucleotide + CO2 + diphosphate = quinolinate + 5-phospho-alpha-D-ribose 1-diphosphate + 2 H(+)</text>
        <dbReference type="Rhea" id="RHEA:12733"/>
        <dbReference type="ChEBI" id="CHEBI:15378"/>
        <dbReference type="ChEBI" id="CHEBI:16526"/>
        <dbReference type="ChEBI" id="CHEBI:29959"/>
        <dbReference type="ChEBI" id="CHEBI:33019"/>
        <dbReference type="ChEBI" id="CHEBI:57502"/>
        <dbReference type="ChEBI" id="CHEBI:58017"/>
        <dbReference type="EC" id="2.4.2.19"/>
    </reaction>
</comment>
<keyword evidence="17" id="KW-1185">Reference proteome</keyword>
<sequence length="313" mass="33680">MDALPLPVDARQTIQRWLREDAPSFDYGGAVVGATPAQGMLWIKSSGVLAGRPWFDAVFAELGCAVRWTADWEGQWIAPTAHGSSTTSVTPVHLATVTGPAQRLLLGERLALNLLSRCSGVATAAHAYRQLAKQRDWHGVVAGTRKTTPGFRAVEKYGMQVGGADMHRMDLSSMVMLKDNHLASVALACGGSVTDAHTVQEAVRRARLAAGFALKVEVECSSEETARVAILAGAEVVMLDNMPPAMFRDVAARLRRDPQLQPYQGGYRIEASGGITLDTVGEYMCADADIVSVSLAQQYRVVDFSLKVVLTPE</sequence>
<dbReference type="GO" id="GO:0009435">
    <property type="term" value="P:NAD+ biosynthetic process"/>
    <property type="evidence" value="ECO:0007669"/>
    <property type="project" value="InterPro"/>
</dbReference>
<comment type="similarity">
    <text evidence="4 13">Belongs to the NadC/ModD family.</text>
</comment>
<keyword evidence="8 13" id="KW-0662">Pyridine nucleotide biosynthesis</keyword>
<evidence type="ECO:0000259" key="14">
    <source>
        <dbReference type="Pfam" id="PF01729"/>
    </source>
</evidence>
<dbReference type="PANTHER" id="PTHR32179">
    <property type="entry name" value="NICOTINATE-NUCLEOTIDE PYROPHOSPHORYLASE [CARBOXYLATING]"/>
    <property type="match status" value="1"/>
</dbReference>
<evidence type="ECO:0000313" key="16">
    <source>
        <dbReference type="EMBL" id="KAK4537997.1"/>
    </source>
</evidence>
<dbReference type="Proteomes" id="UP001301350">
    <property type="component" value="Unassembled WGS sequence"/>
</dbReference>
<evidence type="ECO:0000259" key="15">
    <source>
        <dbReference type="Pfam" id="PF02749"/>
    </source>
</evidence>
<dbReference type="Pfam" id="PF02749">
    <property type="entry name" value="QRPTase_N"/>
    <property type="match status" value="1"/>
</dbReference>
<dbReference type="GO" id="GO:0004514">
    <property type="term" value="F:nicotinate-nucleotide diphosphorylase (carboxylating) activity"/>
    <property type="evidence" value="ECO:0007669"/>
    <property type="project" value="UniProtKB-EC"/>
</dbReference>
<dbReference type="InterPro" id="IPR004393">
    <property type="entry name" value="NadC"/>
</dbReference>
<dbReference type="InterPro" id="IPR036068">
    <property type="entry name" value="Nicotinate_pribotase-like_C"/>
</dbReference>
<proteinExistence type="inferred from homology"/>
<evidence type="ECO:0000256" key="6">
    <source>
        <dbReference type="ARBA" id="ARBA00011944"/>
    </source>
</evidence>
<evidence type="ECO:0000256" key="2">
    <source>
        <dbReference type="ARBA" id="ARBA00004229"/>
    </source>
</evidence>
<keyword evidence="9 13" id="KW-0328">Glycosyltransferase</keyword>
<comment type="pathway">
    <text evidence="3 13">Cofactor biosynthesis; NAD(+) biosynthesis; nicotinate D-ribonucleotide from quinolinate: step 1/1.</text>
</comment>
<evidence type="ECO:0000256" key="1">
    <source>
        <dbReference type="ARBA" id="ARBA00003237"/>
    </source>
</evidence>
<dbReference type="PIRSF" id="PIRSF006250">
    <property type="entry name" value="NadC_ModD"/>
    <property type="match status" value="1"/>
</dbReference>
<dbReference type="InterPro" id="IPR027277">
    <property type="entry name" value="NadC/ModD"/>
</dbReference>
<evidence type="ECO:0000256" key="13">
    <source>
        <dbReference type="PIRNR" id="PIRNR006250"/>
    </source>
</evidence>
<evidence type="ECO:0000256" key="12">
    <source>
        <dbReference type="ARBA" id="ARBA00047445"/>
    </source>
</evidence>
<evidence type="ECO:0000256" key="5">
    <source>
        <dbReference type="ARBA" id="ARBA00011218"/>
    </source>
</evidence>
<dbReference type="SUPFAM" id="SSF51690">
    <property type="entry name" value="Nicotinate/Quinolinate PRTase C-terminal domain-like"/>
    <property type="match status" value="1"/>
</dbReference>
<dbReference type="EMBL" id="JANCYW010000015">
    <property type="protein sequence ID" value="KAK4537997.1"/>
    <property type="molecule type" value="Genomic_DNA"/>
</dbReference>
<accession>A0AAV9J0A6</accession>
<protein>
    <recommendedName>
        <fullName evidence="7 13">Nicotinate-nucleotide pyrophosphorylase [carboxylating]</fullName>
        <ecNumber evidence="6 13">2.4.2.19</ecNumber>
    </recommendedName>
    <alternativeName>
        <fullName evidence="11 13">Quinolinate phosphoribosyltransferase [decarboxylating]</fullName>
    </alternativeName>
</protein>
<evidence type="ECO:0000256" key="11">
    <source>
        <dbReference type="ARBA" id="ARBA00033102"/>
    </source>
</evidence>
<evidence type="ECO:0000256" key="3">
    <source>
        <dbReference type="ARBA" id="ARBA00004893"/>
    </source>
</evidence>
<dbReference type="EC" id="2.4.2.19" evidence="6 13"/>
<comment type="subunit">
    <text evidence="5 13">Hexamer formed by 3 homodimers.</text>
</comment>
<dbReference type="InterPro" id="IPR013785">
    <property type="entry name" value="Aldolase_TIM"/>
</dbReference>
<evidence type="ECO:0000256" key="4">
    <source>
        <dbReference type="ARBA" id="ARBA00009400"/>
    </source>
</evidence>
<dbReference type="FunFam" id="3.20.20.70:FF:000090">
    <property type="entry name" value="Nicotinate-nucleotide pyrophosphorylase [carboxylating]"/>
    <property type="match status" value="1"/>
</dbReference>
<comment type="caution">
    <text evidence="16">The sequence shown here is derived from an EMBL/GenBank/DDBJ whole genome shotgun (WGS) entry which is preliminary data.</text>
</comment>